<sequence length="1284" mass="145241">MIKVSALLCTIAVLSYAVAGPLKPPVAHTLSGHGGHSPVFNAAAQAVVPAQIPRRGSEGEVQGNLIFTPKLRAEAATSTEPLQKLESSRLFRRNEPNDPRSSADSSGESTPTVNRAGGAVDLDGTSQREAVVQELHGDLQGNRPVLQRRGGALSTLWNREQFEPTTTEPSPGFASPRPLEETLRFLKMQPNDPYVREIATFHSYYDKVLDPATLPPRLGLKLAGDYERYKRWFPHQAEDIWTFEPSNAVQHFRSDVTRSRISGMKDLVNKLLGYKDALRLDSKRHDYLTALNSRFESALGYLSPTEASIDFFERNVRNPRNPSRAYRKAGLDREAKALRIAEKLNELSVDHDLLVKLETEFDDLVRRTTERGEGLLRRSTNSHPVAGKVTGGIASRLVRLLPRAPDGSGPPEGRQLQQWQSIDETLHGLGMTQEELGAFEIADFLRRRQRLLPSRAVDLHHRQQLADLYRSYKQSHPLSGGALDYEHPPVMLYDLIFSNGRDRFRDVEPVIDHMLQNQEALQLNRHRVAFLEALRARFAQTRAGLARTADDFIGQPDTDSQREMRLTRWEAHDFAEEPRHILGLLASRLHSDTHGSTHFTNDLHFLQRLEVAFDRYVRRIDQELELENARSVPNHLKKRSTSSYAPYKPAFDEHGSVHGRQTSSHLREFRPRSGGDSGNRPTGVWREPTLQELAASMGFGVDDPTGEPVARFWRLWESIFRPAPGFEESVREPKSLYSPYQDAHPVRGADADTTYPAVFHDQVLGSAARNRFRDIDALLSYVLENAVPLGFDEILVAYLRAIKQRFDLYKQLSTPTDAEIVDRALEKIRAALGGPSEIQDTTASIVKMIKHAEVRSKLAENNVARDKLDSYLIGDLEHSLDSSDRVVPGAETHTATTKTLLRRNASQDVRADDLPQHAQGSDSLTSHPRVPATLSRSTPLTTTNNDLSEEDRPRGHAGPSEIERFLQRNEPLLPALGRATDRREYLIRLFRAYQDAVPLRGESLNLENAQLFTRLTMDNVGRDRFKHIGRIMEYMIVNREDLRLNRFRTRFLKAAAARFRKLERLLSPTLEDFREREQLAADSKDRGTLSGEQYQLVMRAINSGKALRSSRALVHGKVIEYDLNLIKRIEKELEEISSPIQQAEEVGSRLVRREARLQARMEGEKQPLPEDKRSEQRLLEPAEEPQPFAQPDQSSSRVVNERKPTDVEATRILSGLGMHLTDEHARPIAAWRLHEAGLLEGRTDSGVAAGRLRHEWSRYRQEFPEEAPFNYGNIVPMQVGINLI</sequence>
<evidence type="ECO:0000256" key="2">
    <source>
        <dbReference type="SAM" id="SignalP"/>
    </source>
</evidence>
<feature type="compositionally biased region" description="Basic and acidic residues" evidence="1">
    <location>
        <begin position="86"/>
        <end position="98"/>
    </location>
</feature>
<proteinExistence type="predicted"/>
<keyword evidence="2" id="KW-0732">Signal</keyword>
<feature type="compositionally biased region" description="Polar residues" evidence="1">
    <location>
        <begin position="893"/>
        <end position="907"/>
    </location>
</feature>
<evidence type="ECO:0000313" key="4">
    <source>
        <dbReference type="Proteomes" id="UP000306050"/>
    </source>
</evidence>
<organism evidence="3 4">
    <name type="scientific">Sporisorium graminicola</name>
    <dbReference type="NCBI Taxonomy" id="280036"/>
    <lineage>
        <taxon>Eukaryota</taxon>
        <taxon>Fungi</taxon>
        <taxon>Dikarya</taxon>
        <taxon>Basidiomycota</taxon>
        <taxon>Ustilaginomycotina</taxon>
        <taxon>Ustilaginomycetes</taxon>
        <taxon>Ustilaginales</taxon>
        <taxon>Ustilaginaceae</taxon>
        <taxon>Sporisorium</taxon>
    </lineage>
</organism>
<evidence type="ECO:0000256" key="1">
    <source>
        <dbReference type="SAM" id="MobiDB-lite"/>
    </source>
</evidence>
<dbReference type="EMBL" id="SRRM01000004">
    <property type="protein sequence ID" value="TKY89687.1"/>
    <property type="molecule type" value="Genomic_DNA"/>
</dbReference>
<feature type="compositionally biased region" description="Polar residues" evidence="1">
    <location>
        <begin position="99"/>
        <end position="113"/>
    </location>
</feature>
<comment type="caution">
    <text evidence="3">The sequence shown here is derived from an EMBL/GenBank/DDBJ whole genome shotgun (WGS) entry which is preliminary data.</text>
</comment>
<keyword evidence="4" id="KW-1185">Reference proteome</keyword>
<gene>
    <name evidence="3" type="ORF">EX895_001472</name>
</gene>
<feature type="signal peptide" evidence="2">
    <location>
        <begin position="1"/>
        <end position="19"/>
    </location>
</feature>
<dbReference type="RefSeq" id="XP_029741672.1">
    <property type="nucleotide sequence ID" value="XM_029882071.1"/>
</dbReference>
<dbReference type="OrthoDB" id="2549711at2759"/>
<name>A0A4U7KZD8_9BASI</name>
<dbReference type="Proteomes" id="UP000306050">
    <property type="component" value="Chromosome SGRAM_11"/>
</dbReference>
<dbReference type="KEGG" id="sgra:EX895_001472"/>
<dbReference type="GeneID" id="40724367"/>
<accession>A0A4U7KZD8</accession>
<feature type="region of interest" description="Disordered" evidence="1">
    <location>
        <begin position="882"/>
        <end position="958"/>
    </location>
</feature>
<reference evidence="3 4" key="1">
    <citation type="submission" date="2019-05" db="EMBL/GenBank/DDBJ databases">
        <title>Sporisorium graminicola CBS 10092 draft sequencing and annotation.</title>
        <authorList>
            <person name="Solano-Gonzalez S."/>
            <person name="Caddick M.X."/>
            <person name="Darby A."/>
        </authorList>
    </citation>
    <scope>NUCLEOTIDE SEQUENCE [LARGE SCALE GENOMIC DNA]</scope>
    <source>
        <strain evidence="3 4">CBS 10092</strain>
    </source>
</reference>
<feature type="region of interest" description="Disordered" evidence="1">
    <location>
        <begin position="76"/>
        <end position="122"/>
    </location>
</feature>
<protein>
    <submittedName>
        <fullName evidence="3">Uncharacterized protein</fullName>
    </submittedName>
</protein>
<evidence type="ECO:0000313" key="3">
    <source>
        <dbReference type="EMBL" id="TKY89687.1"/>
    </source>
</evidence>
<feature type="region of interest" description="Disordered" evidence="1">
    <location>
        <begin position="637"/>
        <end position="684"/>
    </location>
</feature>
<feature type="region of interest" description="Disordered" evidence="1">
    <location>
        <begin position="1179"/>
        <end position="1206"/>
    </location>
</feature>
<feature type="compositionally biased region" description="Polar residues" evidence="1">
    <location>
        <begin position="934"/>
        <end position="946"/>
    </location>
</feature>
<feature type="chain" id="PRO_5020624495" evidence="2">
    <location>
        <begin position="20"/>
        <end position="1284"/>
    </location>
</feature>